<gene>
    <name evidence="2" type="ORF">JBS370_LOCUS22836</name>
</gene>
<dbReference type="Proteomes" id="UP000663836">
    <property type="component" value="Unassembled WGS sequence"/>
</dbReference>
<dbReference type="EMBL" id="CAJOBD010003262">
    <property type="protein sequence ID" value="CAF3938051.1"/>
    <property type="molecule type" value="Genomic_DNA"/>
</dbReference>
<dbReference type="AlphaFoldDB" id="A0A819K0H8"/>
<sequence length="260" mass="28514">MFWKVILCLIICYPLVWMIRITVINNATFDPINSNYWLGNISNITSRNLCICQCYTGSNCSTAIYYGRYQICLLYSAELSKGQLRLMNTSENAVVINFPSRNSVGTETTTTITQLDTASSTSIPCVPSNKSVLTYNVTPIAYQKQTYNYTAVSTGIKQLEFGFKAASASKTWHLDDVSIIDKNASNSEKLVNGGFENGTLTGWQVLCSSTNCGTKGGNITQSNCHTGSYCYEVVGTTVPSTVLSIRLESEYSEESISPSV</sequence>
<proteinExistence type="predicted"/>
<dbReference type="Gene3D" id="2.60.120.260">
    <property type="entry name" value="Galactose-binding domain-like"/>
    <property type="match status" value="1"/>
</dbReference>
<name>A0A819K0H8_9BILA</name>
<protein>
    <recommendedName>
        <fullName evidence="4">Apple domain-containing protein</fullName>
    </recommendedName>
</protein>
<reference evidence="2" key="1">
    <citation type="submission" date="2021-02" db="EMBL/GenBank/DDBJ databases">
        <authorList>
            <person name="Nowell W R."/>
        </authorList>
    </citation>
    <scope>NUCLEOTIDE SEQUENCE</scope>
</reference>
<keyword evidence="1" id="KW-0732">Signal</keyword>
<feature type="chain" id="PRO_5032922552" description="Apple domain-containing protein" evidence="1">
    <location>
        <begin position="19"/>
        <end position="260"/>
    </location>
</feature>
<comment type="caution">
    <text evidence="2">The sequence shown here is derived from an EMBL/GenBank/DDBJ whole genome shotgun (WGS) entry which is preliminary data.</text>
</comment>
<evidence type="ECO:0008006" key="4">
    <source>
        <dbReference type="Google" id="ProtNLM"/>
    </source>
</evidence>
<organism evidence="2 3">
    <name type="scientific">Rotaria sordida</name>
    <dbReference type="NCBI Taxonomy" id="392033"/>
    <lineage>
        <taxon>Eukaryota</taxon>
        <taxon>Metazoa</taxon>
        <taxon>Spiralia</taxon>
        <taxon>Gnathifera</taxon>
        <taxon>Rotifera</taxon>
        <taxon>Eurotatoria</taxon>
        <taxon>Bdelloidea</taxon>
        <taxon>Philodinida</taxon>
        <taxon>Philodinidae</taxon>
        <taxon>Rotaria</taxon>
    </lineage>
</organism>
<evidence type="ECO:0000256" key="1">
    <source>
        <dbReference type="SAM" id="SignalP"/>
    </source>
</evidence>
<feature type="signal peptide" evidence="1">
    <location>
        <begin position="1"/>
        <end position="18"/>
    </location>
</feature>
<accession>A0A819K0H8</accession>
<evidence type="ECO:0000313" key="3">
    <source>
        <dbReference type="Proteomes" id="UP000663836"/>
    </source>
</evidence>
<evidence type="ECO:0000313" key="2">
    <source>
        <dbReference type="EMBL" id="CAF3938051.1"/>
    </source>
</evidence>